<dbReference type="PANTHER" id="PTHR30050:SF2">
    <property type="entry name" value="CHROMOSOMAL REPLICATION INITIATOR PROTEIN DNAA"/>
    <property type="match status" value="1"/>
</dbReference>
<dbReference type="RefSeq" id="WP_149424479.1">
    <property type="nucleotide sequence ID" value="NZ_CP022579.1"/>
</dbReference>
<dbReference type="InterPro" id="IPR020591">
    <property type="entry name" value="Chromosome_initiator_DnaA-like"/>
</dbReference>
<evidence type="ECO:0000259" key="13">
    <source>
        <dbReference type="SMART" id="SM00382"/>
    </source>
</evidence>
<proteinExistence type="inferred from homology"/>
<dbReference type="HAMAP" id="MF_00377">
    <property type="entry name" value="DnaA_bact"/>
    <property type="match status" value="1"/>
</dbReference>
<dbReference type="SMART" id="SM00760">
    <property type="entry name" value="Bac_DnaA_C"/>
    <property type="match status" value="1"/>
</dbReference>
<dbReference type="InterPro" id="IPR018312">
    <property type="entry name" value="Chromosome_initiator_DnaA_CS"/>
</dbReference>
<evidence type="ECO:0000256" key="10">
    <source>
        <dbReference type="RuleBase" id="RU000577"/>
    </source>
</evidence>
<dbReference type="AlphaFoldDB" id="A0A5C1E5C3"/>
<dbReference type="GO" id="GO:0005886">
    <property type="term" value="C:plasma membrane"/>
    <property type="evidence" value="ECO:0007669"/>
    <property type="project" value="TreeGrafter"/>
</dbReference>
<dbReference type="InterPro" id="IPR024633">
    <property type="entry name" value="DnaA_N_dom"/>
</dbReference>
<dbReference type="Pfam" id="PF08299">
    <property type="entry name" value="Bac_DnaA_C"/>
    <property type="match status" value="1"/>
</dbReference>
<evidence type="ECO:0000256" key="6">
    <source>
        <dbReference type="ARBA" id="ARBA00023121"/>
    </source>
</evidence>
<dbReference type="GO" id="GO:0006275">
    <property type="term" value="P:regulation of DNA replication"/>
    <property type="evidence" value="ECO:0007669"/>
    <property type="project" value="UniProtKB-UniRule"/>
</dbReference>
<evidence type="ECO:0000256" key="7">
    <source>
        <dbReference type="ARBA" id="ARBA00023125"/>
    </source>
</evidence>
<dbReference type="PROSITE" id="PS01008">
    <property type="entry name" value="DNAA"/>
    <property type="match status" value="1"/>
</dbReference>
<comment type="similarity">
    <text evidence="1 8 11">Belongs to the DnaA family.</text>
</comment>
<keyword evidence="5 8" id="KW-0067">ATP-binding</keyword>
<feature type="region of interest" description="Domain IV, binds dsDNA" evidence="8">
    <location>
        <begin position="356"/>
        <end position="475"/>
    </location>
</feature>
<dbReference type="InterPro" id="IPR010921">
    <property type="entry name" value="Trp_repressor/repl_initiator"/>
</dbReference>
<dbReference type="InterPro" id="IPR001957">
    <property type="entry name" value="Chromosome_initiator_DnaA"/>
</dbReference>
<dbReference type="SUPFAM" id="SSF48295">
    <property type="entry name" value="TrpR-like"/>
    <property type="match status" value="1"/>
</dbReference>
<feature type="domain" description="AAA+ ATPase" evidence="13">
    <location>
        <begin position="172"/>
        <end position="303"/>
    </location>
</feature>
<keyword evidence="7 8" id="KW-0238">DNA-binding</keyword>
<dbReference type="NCBIfam" id="TIGR00362">
    <property type="entry name" value="DnaA"/>
    <property type="match status" value="1"/>
</dbReference>
<keyword evidence="3 8" id="KW-0235">DNA replication</keyword>
<evidence type="ECO:0000256" key="12">
    <source>
        <dbReference type="SAM" id="MobiDB-lite"/>
    </source>
</evidence>
<keyword evidence="6 8" id="KW-0446">Lipid-binding</keyword>
<dbReference type="Gene3D" id="1.10.8.60">
    <property type="match status" value="1"/>
</dbReference>
<dbReference type="SUPFAM" id="SSF52540">
    <property type="entry name" value="P-loop containing nucleoside triphosphate hydrolases"/>
    <property type="match status" value="1"/>
</dbReference>
<dbReference type="KEGG" id="otr:OTERR_00010"/>
<accession>A0A5C1E5C3</accession>
<evidence type="ECO:0000256" key="2">
    <source>
        <dbReference type="ARBA" id="ARBA00022490"/>
    </source>
</evidence>
<dbReference type="GO" id="GO:0008289">
    <property type="term" value="F:lipid binding"/>
    <property type="evidence" value="ECO:0007669"/>
    <property type="project" value="UniProtKB-KW"/>
</dbReference>
<feature type="region of interest" description="Domain III, AAA+ region" evidence="8">
    <location>
        <begin position="139"/>
        <end position="355"/>
    </location>
</feature>
<dbReference type="GO" id="GO:0005524">
    <property type="term" value="F:ATP binding"/>
    <property type="evidence" value="ECO:0007669"/>
    <property type="project" value="UniProtKB-UniRule"/>
</dbReference>
<dbReference type="InterPro" id="IPR038454">
    <property type="entry name" value="DnaA_N_sf"/>
</dbReference>
<dbReference type="Pfam" id="PF00308">
    <property type="entry name" value="Bac_DnaA"/>
    <property type="match status" value="1"/>
</dbReference>
<reference evidence="15 16" key="1">
    <citation type="submission" date="2017-07" db="EMBL/GenBank/DDBJ databases">
        <title>Complete genome sequence of Oryzomicrobium terrae TPP412.</title>
        <authorList>
            <person name="Chiu L.-W."/>
            <person name="Lo K.-J."/>
            <person name="Tsai Y.-M."/>
            <person name="Lin S.-S."/>
            <person name="Kuo C.-H."/>
            <person name="Liu C.-T."/>
        </authorList>
    </citation>
    <scope>NUCLEOTIDE SEQUENCE [LARGE SCALE GENOMIC DNA]</scope>
    <source>
        <strain evidence="15 16">TPP412</strain>
    </source>
</reference>
<dbReference type="InterPro" id="IPR027417">
    <property type="entry name" value="P-loop_NTPase"/>
</dbReference>
<sequence length="475" mass="53521">MSEFWSNCLSRLEQELPAQQFNTWIKPLRLEGSANPEEGLRLFAPNGFILKWVRDRYLSRIEEFGREFFNTEISIDLTIGQGSTPVARPAPVVPPLSGSNGGGSDAVAPGASELPASASRPAAALKMPSREKTGYEKTRLNAAFTFDNLVVGKANDLARAAAMRVAENPGSDYNPLFIYGGAGLGKTHLIHAIGNRILADRPDKVLRYVHAEDYYQDVVRAYQQKSFDVFKRYYRSVDVLLIDDVQFLNGKNRTQEEFFYAFNALMEAKKQIIITCDTYPKDITGLEDRLITRFDWGLTVQIEPPEMEMRVAILEKKAEAEGVRLDKEVAFFIAKHLKSNVRELEGALKKVLAYSQFHGRAIGLDMAKEALKDVIGAYNRQITVENIQKTVAEYYKIKVADLYSKKRTRIIARPRQVAMWLAKDLTPHSYPAIGDAFGGRDHTTVLHAVRTIEDLKMKDNQLNHDLHVLLQVLKG</sequence>
<dbReference type="Gene3D" id="1.10.1750.10">
    <property type="match status" value="1"/>
</dbReference>
<evidence type="ECO:0000259" key="14">
    <source>
        <dbReference type="SMART" id="SM00760"/>
    </source>
</evidence>
<gene>
    <name evidence="8 15" type="primary">dnaA</name>
    <name evidence="15" type="ORF">OTERR_00010</name>
</gene>
<evidence type="ECO:0000256" key="1">
    <source>
        <dbReference type="ARBA" id="ARBA00006583"/>
    </source>
</evidence>
<dbReference type="EMBL" id="CP022579">
    <property type="protein sequence ID" value="QEL63477.1"/>
    <property type="molecule type" value="Genomic_DNA"/>
</dbReference>
<evidence type="ECO:0000313" key="16">
    <source>
        <dbReference type="Proteomes" id="UP000323671"/>
    </source>
</evidence>
<evidence type="ECO:0000313" key="15">
    <source>
        <dbReference type="EMBL" id="QEL63477.1"/>
    </source>
</evidence>
<dbReference type="CDD" id="cd06571">
    <property type="entry name" value="Bac_DnaA_C"/>
    <property type="match status" value="1"/>
</dbReference>
<dbReference type="CDD" id="cd00009">
    <property type="entry name" value="AAA"/>
    <property type="match status" value="1"/>
</dbReference>
<evidence type="ECO:0000256" key="5">
    <source>
        <dbReference type="ARBA" id="ARBA00022840"/>
    </source>
</evidence>
<feature type="binding site" evidence="8">
    <location>
        <position position="187"/>
    </location>
    <ligand>
        <name>ATP</name>
        <dbReference type="ChEBI" id="CHEBI:30616"/>
    </ligand>
</feature>
<dbReference type="InterPro" id="IPR003593">
    <property type="entry name" value="AAA+_ATPase"/>
</dbReference>
<keyword evidence="2 8" id="KW-0963">Cytoplasm</keyword>
<organism evidence="15 16">
    <name type="scientific">Oryzomicrobium terrae</name>
    <dbReference type="NCBI Taxonomy" id="1735038"/>
    <lineage>
        <taxon>Bacteria</taxon>
        <taxon>Pseudomonadati</taxon>
        <taxon>Pseudomonadota</taxon>
        <taxon>Betaproteobacteria</taxon>
        <taxon>Rhodocyclales</taxon>
        <taxon>Rhodocyclaceae</taxon>
        <taxon>Oryzomicrobium</taxon>
    </lineage>
</organism>
<comment type="subcellular location">
    <subcellularLocation>
        <location evidence="8">Cytoplasm</location>
    </subcellularLocation>
</comment>
<dbReference type="Pfam" id="PF11638">
    <property type="entry name" value="DnaA_N"/>
    <property type="match status" value="1"/>
</dbReference>
<dbReference type="PRINTS" id="PR00051">
    <property type="entry name" value="DNAA"/>
</dbReference>
<keyword evidence="16" id="KW-1185">Reference proteome</keyword>
<comment type="subunit">
    <text evidence="8">Oligomerizes as a right-handed, spiral filament on DNA at oriC.</text>
</comment>
<dbReference type="InterPro" id="IPR013317">
    <property type="entry name" value="DnaA_dom"/>
</dbReference>
<evidence type="ECO:0000256" key="8">
    <source>
        <dbReference type="HAMAP-Rule" id="MF_00377"/>
    </source>
</evidence>
<feature type="region of interest" description="Disordered" evidence="12">
    <location>
        <begin position="92"/>
        <end position="112"/>
    </location>
</feature>
<dbReference type="FunFam" id="3.40.50.300:FF:000668">
    <property type="entry name" value="Chromosomal replication initiator protein DnaA"/>
    <property type="match status" value="1"/>
</dbReference>
<comment type="function">
    <text evidence="8 10">Plays an essential role in the initiation and regulation of chromosomal replication. ATP-DnaA binds to the origin of replication (oriC) to initiate formation of the DNA replication initiation complex once per cell cycle. Binds the DnaA box (a 9 base pair repeat at the origin) and separates the double-stranded (ds)DNA. Forms a right-handed helical filament on oriC DNA; dsDNA binds to the exterior of the filament while single-stranded (ss)DNA is stabiized in the filament's interior. The ATP-DnaA-oriC complex binds and stabilizes one strand of the AT-rich DNA unwinding element (DUE), permitting loading of DNA polymerase. After initiation quickly degrades to an ADP-DnaA complex that is not apt for DNA replication. Binds acidic phospholipids.</text>
</comment>
<evidence type="ECO:0000256" key="3">
    <source>
        <dbReference type="ARBA" id="ARBA00022705"/>
    </source>
</evidence>
<dbReference type="GO" id="GO:0003688">
    <property type="term" value="F:DNA replication origin binding"/>
    <property type="evidence" value="ECO:0007669"/>
    <property type="project" value="UniProtKB-UniRule"/>
</dbReference>
<dbReference type="GO" id="GO:0005737">
    <property type="term" value="C:cytoplasm"/>
    <property type="evidence" value="ECO:0007669"/>
    <property type="project" value="UniProtKB-SubCell"/>
</dbReference>
<feature type="region of interest" description="Domain I, interacts with DnaA modulators" evidence="8">
    <location>
        <begin position="1"/>
        <end position="108"/>
    </location>
</feature>
<evidence type="ECO:0000256" key="9">
    <source>
        <dbReference type="NCBIfam" id="TIGR00362"/>
    </source>
</evidence>
<protein>
    <recommendedName>
        <fullName evidence="8 9">Chromosomal replication initiator protein DnaA</fullName>
    </recommendedName>
</protein>
<dbReference type="PANTHER" id="PTHR30050">
    <property type="entry name" value="CHROMOSOMAL REPLICATION INITIATOR PROTEIN DNAA"/>
    <property type="match status" value="1"/>
</dbReference>
<name>A0A5C1E5C3_9RHOO</name>
<dbReference type="InterPro" id="IPR013159">
    <property type="entry name" value="DnaA_C"/>
</dbReference>
<dbReference type="Proteomes" id="UP000323671">
    <property type="component" value="Chromosome"/>
</dbReference>
<dbReference type="SMART" id="SM00382">
    <property type="entry name" value="AAA"/>
    <property type="match status" value="1"/>
</dbReference>
<dbReference type="GO" id="GO:0006270">
    <property type="term" value="P:DNA replication initiation"/>
    <property type="evidence" value="ECO:0007669"/>
    <property type="project" value="UniProtKB-UniRule"/>
</dbReference>
<feature type="domain" description="Chromosomal replication initiator DnaA C-terminal" evidence="14">
    <location>
        <begin position="383"/>
        <end position="452"/>
    </location>
</feature>
<feature type="binding site" evidence="8">
    <location>
        <position position="183"/>
    </location>
    <ligand>
        <name>ATP</name>
        <dbReference type="ChEBI" id="CHEBI:30616"/>
    </ligand>
</feature>
<dbReference type="Gene3D" id="3.40.50.300">
    <property type="entry name" value="P-loop containing nucleotide triphosphate hydrolases"/>
    <property type="match status" value="1"/>
</dbReference>
<dbReference type="FunFam" id="1.10.8.60:FF:000003">
    <property type="entry name" value="Chromosomal replication initiator protein DnaA"/>
    <property type="match status" value="1"/>
</dbReference>
<comment type="domain">
    <text evidence="8">Domain I is involved in oligomerization and binding regulators, domain II is flexibile and of varying length in different bacteria, domain III forms the AAA+ region, while domain IV binds dsDNA.</text>
</comment>
<keyword evidence="4 8" id="KW-0547">Nucleotide-binding</keyword>
<feature type="binding site" evidence="8">
    <location>
        <position position="186"/>
    </location>
    <ligand>
        <name>ATP</name>
        <dbReference type="ChEBI" id="CHEBI:30616"/>
    </ligand>
</feature>
<evidence type="ECO:0000256" key="11">
    <source>
        <dbReference type="RuleBase" id="RU004227"/>
    </source>
</evidence>
<evidence type="ECO:0000256" key="4">
    <source>
        <dbReference type="ARBA" id="ARBA00022741"/>
    </source>
</evidence>
<dbReference type="Gene3D" id="3.30.300.180">
    <property type="match status" value="1"/>
</dbReference>
<feature type="binding site" evidence="8">
    <location>
        <position position="185"/>
    </location>
    <ligand>
        <name>ATP</name>
        <dbReference type="ChEBI" id="CHEBI:30616"/>
    </ligand>
</feature>
<comment type="caution">
    <text evidence="8">Lacks conserved residue(s) required for the propagation of feature annotation.</text>
</comment>